<dbReference type="PANTHER" id="PTHR36510:SF1">
    <property type="entry name" value="GLUTAMATE--CYSTEINE LIGASE 2-RELATED"/>
    <property type="match status" value="1"/>
</dbReference>
<dbReference type="PANTHER" id="PTHR36510">
    <property type="entry name" value="GLUTAMATE--CYSTEINE LIGASE 2-RELATED"/>
    <property type="match status" value="1"/>
</dbReference>
<dbReference type="SUPFAM" id="SSF55931">
    <property type="entry name" value="Glutamine synthetase/guanido kinase"/>
    <property type="match status" value="1"/>
</dbReference>
<dbReference type="InterPro" id="IPR014746">
    <property type="entry name" value="Gln_synth/guanido_kin_cat_dom"/>
</dbReference>
<comment type="similarity">
    <text evidence="5">Belongs to the glutamate--cysteine ligase type 2 family. YbdK subfamily.</text>
</comment>
<dbReference type="Gene3D" id="3.30.590.20">
    <property type="match status" value="1"/>
</dbReference>
<evidence type="ECO:0000256" key="4">
    <source>
        <dbReference type="ARBA" id="ARBA00048819"/>
    </source>
</evidence>
<dbReference type="InterPro" id="IPR006336">
    <property type="entry name" value="GCS2"/>
</dbReference>
<name>A0ABV6MPX2_9PSEU</name>
<keyword evidence="2 5" id="KW-0547">Nucleotide-binding</keyword>
<reference evidence="6 7" key="1">
    <citation type="submission" date="2024-09" db="EMBL/GenBank/DDBJ databases">
        <authorList>
            <person name="Sun Q."/>
            <person name="Mori K."/>
        </authorList>
    </citation>
    <scope>NUCLEOTIDE SEQUENCE [LARGE SCALE GENOMIC DNA]</scope>
    <source>
        <strain evidence="6 7">TBRC 1432</strain>
    </source>
</reference>
<dbReference type="InterPro" id="IPR011793">
    <property type="entry name" value="YbdK"/>
</dbReference>
<comment type="function">
    <text evidence="5">ATP-dependent carboxylate-amine ligase which exhibits weak glutamate--cysteine ligase activity.</text>
</comment>
<dbReference type="InterPro" id="IPR050141">
    <property type="entry name" value="GCL_type2/YbdK_subfam"/>
</dbReference>
<dbReference type="NCBIfam" id="TIGR02050">
    <property type="entry name" value="gshA_cyan_rel"/>
    <property type="match status" value="1"/>
</dbReference>
<organism evidence="6 7">
    <name type="scientific">Kutzneria chonburiensis</name>
    <dbReference type="NCBI Taxonomy" id="1483604"/>
    <lineage>
        <taxon>Bacteria</taxon>
        <taxon>Bacillati</taxon>
        <taxon>Actinomycetota</taxon>
        <taxon>Actinomycetes</taxon>
        <taxon>Pseudonocardiales</taxon>
        <taxon>Pseudonocardiaceae</taxon>
        <taxon>Kutzneria</taxon>
    </lineage>
</organism>
<proteinExistence type="inferred from homology"/>
<evidence type="ECO:0000256" key="3">
    <source>
        <dbReference type="ARBA" id="ARBA00022840"/>
    </source>
</evidence>
<evidence type="ECO:0000313" key="6">
    <source>
        <dbReference type="EMBL" id="MFC0542364.1"/>
    </source>
</evidence>
<dbReference type="RefSeq" id="WP_273940786.1">
    <property type="nucleotide sequence ID" value="NZ_CP097263.1"/>
</dbReference>
<keyword evidence="1 5" id="KW-0436">Ligase</keyword>
<dbReference type="GO" id="GO:0016874">
    <property type="term" value="F:ligase activity"/>
    <property type="evidence" value="ECO:0007669"/>
    <property type="project" value="UniProtKB-KW"/>
</dbReference>
<keyword evidence="7" id="KW-1185">Reference proteome</keyword>
<keyword evidence="3 5" id="KW-0067">ATP-binding</keyword>
<comment type="catalytic activity">
    <reaction evidence="4 5">
        <text>L-cysteine + L-glutamate + ATP = gamma-L-glutamyl-L-cysteine + ADP + phosphate + H(+)</text>
        <dbReference type="Rhea" id="RHEA:13285"/>
        <dbReference type="ChEBI" id="CHEBI:15378"/>
        <dbReference type="ChEBI" id="CHEBI:29985"/>
        <dbReference type="ChEBI" id="CHEBI:30616"/>
        <dbReference type="ChEBI" id="CHEBI:35235"/>
        <dbReference type="ChEBI" id="CHEBI:43474"/>
        <dbReference type="ChEBI" id="CHEBI:58173"/>
        <dbReference type="ChEBI" id="CHEBI:456216"/>
        <dbReference type="EC" id="6.3.2.2"/>
    </reaction>
</comment>
<protein>
    <recommendedName>
        <fullName evidence="5">Putative glutamate--cysteine ligase 2</fullName>
        <ecNumber evidence="5">6.3.2.2</ecNumber>
    </recommendedName>
    <alternativeName>
        <fullName evidence="5">Gamma-glutamylcysteine synthetase 2</fullName>
        <shortName evidence="5">GCS 2</shortName>
        <shortName evidence="5">Gamma-GCS 2</shortName>
    </alternativeName>
</protein>
<comment type="caution">
    <text evidence="6">The sequence shown here is derived from an EMBL/GenBank/DDBJ whole genome shotgun (WGS) entry which is preliminary data.</text>
</comment>
<dbReference type="HAMAP" id="MF_01609">
    <property type="entry name" value="Glu_cys_ligase_2"/>
    <property type="match status" value="1"/>
</dbReference>
<dbReference type="Proteomes" id="UP001589810">
    <property type="component" value="Unassembled WGS sequence"/>
</dbReference>
<accession>A0ABV6MPX2</accession>
<evidence type="ECO:0000256" key="2">
    <source>
        <dbReference type="ARBA" id="ARBA00022741"/>
    </source>
</evidence>
<dbReference type="EC" id="6.3.2.2" evidence="5"/>
<sequence>MTSTLGVEEEFLLIDHDGITTPLAAEVLARCVGPLPAGMVVQRELRDTQVEVATGICTDMSELRAQLAVGRQALAVAAADLDVRVLASGTPVVGSAAPRPAMAPRFAQVDELFAALAVDYEACGCHVHVGVPDKDTAVAVVNHVARWLPALLALSVNSPFHNGHDTGYESWRVVQQSRFPGGGIPPWCADFSRWQQEVAQLVDCGVLVDERQTFWYARPSPHLPTVELRIADTAATVDDAVLQASLCRALVDTALADLDHGTEAVPVQTAAAAVWTASRYGMDGPAVDPLLGKQMPATVMVMGLLDHVRHALEENDELAEVRRLLTDRCTAATRQRLLAAAGLDSVVRQLSLGGSHDR</sequence>
<evidence type="ECO:0000256" key="1">
    <source>
        <dbReference type="ARBA" id="ARBA00022598"/>
    </source>
</evidence>
<dbReference type="EMBL" id="JBHLUD010000004">
    <property type="protein sequence ID" value="MFC0542364.1"/>
    <property type="molecule type" value="Genomic_DNA"/>
</dbReference>
<evidence type="ECO:0000256" key="5">
    <source>
        <dbReference type="HAMAP-Rule" id="MF_01609"/>
    </source>
</evidence>
<dbReference type="Pfam" id="PF04107">
    <property type="entry name" value="GCS2"/>
    <property type="match status" value="1"/>
</dbReference>
<gene>
    <name evidence="6" type="ORF">ACFFH7_12780</name>
</gene>
<evidence type="ECO:0000313" key="7">
    <source>
        <dbReference type="Proteomes" id="UP001589810"/>
    </source>
</evidence>